<dbReference type="GO" id="GO:0016787">
    <property type="term" value="F:hydrolase activity"/>
    <property type="evidence" value="ECO:0007669"/>
    <property type="project" value="InterPro"/>
</dbReference>
<gene>
    <name evidence="2" type="ORF">S01H1_53401</name>
</gene>
<accession>X0WH79</accession>
<organism evidence="2">
    <name type="scientific">marine sediment metagenome</name>
    <dbReference type="NCBI Taxonomy" id="412755"/>
    <lineage>
        <taxon>unclassified sequences</taxon>
        <taxon>metagenomes</taxon>
        <taxon>ecological metagenomes</taxon>
    </lineage>
</organism>
<evidence type="ECO:0000259" key="1">
    <source>
        <dbReference type="Pfam" id="PF00149"/>
    </source>
</evidence>
<dbReference type="PANTHER" id="PTHR30337:SF0">
    <property type="entry name" value="NUCLEASE SBCCD SUBUNIT D"/>
    <property type="match status" value="1"/>
</dbReference>
<dbReference type="EMBL" id="BARS01034582">
    <property type="protein sequence ID" value="GAG23883.1"/>
    <property type="molecule type" value="Genomic_DNA"/>
</dbReference>
<sequence length="92" mass="10700">MKIAITADCHLTKIEDHPERYQAFENILDQLVERQIEILLVAGDLFDKGMTNYADFDKVCRRKKYQVIQIYILPGNHDPDLEAGHFTSKNVH</sequence>
<evidence type="ECO:0000313" key="2">
    <source>
        <dbReference type="EMBL" id="GAG23883.1"/>
    </source>
</evidence>
<dbReference type="AlphaFoldDB" id="X0WH79"/>
<comment type="caution">
    <text evidence="2">The sequence shown here is derived from an EMBL/GenBank/DDBJ whole genome shotgun (WGS) entry which is preliminary data.</text>
</comment>
<dbReference type="Gene3D" id="3.60.21.10">
    <property type="match status" value="1"/>
</dbReference>
<feature type="non-terminal residue" evidence="2">
    <location>
        <position position="92"/>
    </location>
</feature>
<proteinExistence type="predicted"/>
<dbReference type="InterPro" id="IPR004843">
    <property type="entry name" value="Calcineurin-like_PHP"/>
</dbReference>
<dbReference type="SUPFAM" id="SSF56300">
    <property type="entry name" value="Metallo-dependent phosphatases"/>
    <property type="match status" value="1"/>
</dbReference>
<dbReference type="Pfam" id="PF00149">
    <property type="entry name" value="Metallophos"/>
    <property type="match status" value="1"/>
</dbReference>
<protein>
    <recommendedName>
        <fullName evidence="1">Calcineurin-like phosphoesterase domain-containing protein</fullName>
    </recommendedName>
</protein>
<dbReference type="InterPro" id="IPR029052">
    <property type="entry name" value="Metallo-depent_PP-like"/>
</dbReference>
<feature type="domain" description="Calcineurin-like phosphoesterase" evidence="1">
    <location>
        <begin position="1"/>
        <end position="86"/>
    </location>
</feature>
<dbReference type="InterPro" id="IPR050535">
    <property type="entry name" value="DNA_Repair-Maintenance_Comp"/>
</dbReference>
<dbReference type="PANTHER" id="PTHR30337">
    <property type="entry name" value="COMPONENT OF ATP-DEPENDENT DSDNA EXONUCLEASE"/>
    <property type="match status" value="1"/>
</dbReference>
<name>X0WH79_9ZZZZ</name>
<reference evidence="2" key="1">
    <citation type="journal article" date="2014" name="Front. Microbiol.">
        <title>High frequency of phylogenetically diverse reductive dehalogenase-homologous genes in deep subseafloor sedimentary metagenomes.</title>
        <authorList>
            <person name="Kawai M."/>
            <person name="Futagami T."/>
            <person name="Toyoda A."/>
            <person name="Takaki Y."/>
            <person name="Nishi S."/>
            <person name="Hori S."/>
            <person name="Arai W."/>
            <person name="Tsubouchi T."/>
            <person name="Morono Y."/>
            <person name="Uchiyama I."/>
            <person name="Ito T."/>
            <person name="Fujiyama A."/>
            <person name="Inagaki F."/>
            <person name="Takami H."/>
        </authorList>
    </citation>
    <scope>NUCLEOTIDE SEQUENCE</scope>
    <source>
        <strain evidence="2">Expedition CK06-06</strain>
    </source>
</reference>